<evidence type="ECO:0000256" key="5">
    <source>
        <dbReference type="SAM" id="Phobius"/>
    </source>
</evidence>
<protein>
    <submittedName>
        <fullName evidence="6">Major Facilitator Superfamily</fullName>
    </submittedName>
</protein>
<feature type="transmembrane region" description="Helical" evidence="5">
    <location>
        <begin position="76"/>
        <end position="96"/>
    </location>
</feature>
<gene>
    <name evidence="6" type="ORF">RHS01_08630</name>
</gene>
<keyword evidence="4 5" id="KW-0472">Membrane</keyword>
<dbReference type="SUPFAM" id="SSF103473">
    <property type="entry name" value="MFS general substrate transporter"/>
    <property type="match status" value="1"/>
</dbReference>
<feature type="transmembrane region" description="Helical" evidence="5">
    <location>
        <begin position="108"/>
        <end position="131"/>
    </location>
</feature>
<dbReference type="EMBL" id="JACYCF010000018">
    <property type="protein sequence ID" value="KAF8751129.1"/>
    <property type="molecule type" value="Genomic_DNA"/>
</dbReference>
<feature type="transmembrane region" description="Helical" evidence="5">
    <location>
        <begin position="200"/>
        <end position="222"/>
    </location>
</feature>
<keyword evidence="3 5" id="KW-1133">Transmembrane helix</keyword>
<dbReference type="InterPro" id="IPR036259">
    <property type="entry name" value="MFS_trans_sf"/>
</dbReference>
<evidence type="ECO:0000313" key="6">
    <source>
        <dbReference type="EMBL" id="KAF8751129.1"/>
    </source>
</evidence>
<reference evidence="6" key="1">
    <citation type="submission" date="2020-09" db="EMBL/GenBank/DDBJ databases">
        <title>Comparative genome analyses of four rice-infecting Rhizoctonia solani isolates reveal extensive enrichment of homogalacturonan modification genes.</title>
        <authorList>
            <person name="Lee D.-Y."/>
            <person name="Jeon J."/>
            <person name="Kim K.-T."/>
            <person name="Cheong K."/>
            <person name="Song H."/>
            <person name="Choi G."/>
            <person name="Ko J."/>
            <person name="Opiyo S.O."/>
            <person name="Zuo S."/>
            <person name="Madhav S."/>
            <person name="Lee Y.-H."/>
            <person name="Wang G.-L."/>
        </authorList>
    </citation>
    <scope>NUCLEOTIDE SEQUENCE</scope>
    <source>
        <strain evidence="6">AG1-IA B2</strain>
    </source>
</reference>
<evidence type="ECO:0000313" key="7">
    <source>
        <dbReference type="Proteomes" id="UP000614334"/>
    </source>
</evidence>
<evidence type="ECO:0000256" key="4">
    <source>
        <dbReference type="ARBA" id="ARBA00023136"/>
    </source>
</evidence>
<evidence type="ECO:0000256" key="3">
    <source>
        <dbReference type="ARBA" id="ARBA00022989"/>
    </source>
</evidence>
<feature type="transmembrane region" description="Helical" evidence="5">
    <location>
        <begin position="21"/>
        <end position="44"/>
    </location>
</feature>
<dbReference type="InterPro" id="IPR011701">
    <property type="entry name" value="MFS"/>
</dbReference>
<dbReference type="PANTHER" id="PTHR23501">
    <property type="entry name" value="MAJOR FACILITATOR SUPERFAMILY"/>
    <property type="match status" value="1"/>
</dbReference>
<dbReference type="Gene3D" id="1.20.1250.20">
    <property type="entry name" value="MFS general substrate transporter like domains"/>
    <property type="match status" value="1"/>
</dbReference>
<accession>A0A8H7I8B1</accession>
<dbReference type="Proteomes" id="UP000614334">
    <property type="component" value="Unassembled WGS sequence"/>
</dbReference>
<evidence type="ECO:0000256" key="1">
    <source>
        <dbReference type="ARBA" id="ARBA00004141"/>
    </source>
</evidence>
<feature type="transmembrane region" description="Helical" evidence="5">
    <location>
        <begin position="137"/>
        <end position="156"/>
    </location>
</feature>
<dbReference type="GO" id="GO:0022857">
    <property type="term" value="F:transmembrane transporter activity"/>
    <property type="evidence" value="ECO:0007669"/>
    <property type="project" value="InterPro"/>
</dbReference>
<name>A0A8H7I8B1_9AGAM</name>
<sequence length="275" mass="29472">MRLQDQRFLLRYGFRGAGWRWGYGMFAILVPVTILPLILTLGWAQHKAKSQGLVEPAQSSAIGMNKFKAVWEEVDILGLLILAGGVACVLLPLTLAKVPKGDGRILRYLNYFSSTQTVALTVFGIIAGAIMRTTHRYKWMLVTGLFIRLFGVGLMIHSRGAKGNTGELVMTQVIQGLGGGFAAVASQVSAQASVPHSEVAIVTAMVLLVTEIGGAIGTAIGGSTSLFPELLRLTVLVRNTMPRQLEIHLPDVNSTVRAELFSSITTIVLSSGGPD</sequence>
<dbReference type="Pfam" id="PF07690">
    <property type="entry name" value="MFS_1"/>
    <property type="match status" value="1"/>
</dbReference>
<dbReference type="GO" id="GO:0005886">
    <property type="term" value="C:plasma membrane"/>
    <property type="evidence" value="ECO:0007669"/>
    <property type="project" value="TreeGrafter"/>
</dbReference>
<comment type="subcellular location">
    <subcellularLocation>
        <location evidence="1">Membrane</location>
        <topology evidence="1">Multi-pass membrane protein</topology>
    </subcellularLocation>
</comment>
<comment type="caution">
    <text evidence="6">The sequence shown here is derived from an EMBL/GenBank/DDBJ whole genome shotgun (WGS) entry which is preliminary data.</text>
</comment>
<feature type="transmembrane region" description="Helical" evidence="5">
    <location>
        <begin position="168"/>
        <end position="188"/>
    </location>
</feature>
<dbReference type="AlphaFoldDB" id="A0A8H7I8B1"/>
<keyword evidence="2 5" id="KW-0812">Transmembrane</keyword>
<organism evidence="6 7">
    <name type="scientific">Rhizoctonia solani</name>
    <dbReference type="NCBI Taxonomy" id="456999"/>
    <lineage>
        <taxon>Eukaryota</taxon>
        <taxon>Fungi</taxon>
        <taxon>Dikarya</taxon>
        <taxon>Basidiomycota</taxon>
        <taxon>Agaricomycotina</taxon>
        <taxon>Agaricomycetes</taxon>
        <taxon>Cantharellales</taxon>
        <taxon>Ceratobasidiaceae</taxon>
        <taxon>Rhizoctonia</taxon>
    </lineage>
</organism>
<proteinExistence type="predicted"/>
<dbReference type="PANTHER" id="PTHR23501:SF87">
    <property type="entry name" value="SIDEROPHORE IRON TRANSPORTER 2"/>
    <property type="match status" value="1"/>
</dbReference>
<evidence type="ECO:0000256" key="2">
    <source>
        <dbReference type="ARBA" id="ARBA00022692"/>
    </source>
</evidence>